<keyword evidence="11" id="KW-1185">Reference proteome</keyword>
<keyword evidence="4" id="KW-0862">Zinc</keyword>
<dbReference type="FunFam" id="3.30.40.100:FF:000003">
    <property type="entry name" value="MORC family CW-type zinc finger 3"/>
    <property type="match status" value="1"/>
</dbReference>
<feature type="region of interest" description="Disordered" evidence="8">
    <location>
        <begin position="618"/>
        <end position="668"/>
    </location>
</feature>
<dbReference type="EMBL" id="JAAWVO010004087">
    <property type="protein sequence ID" value="MBN3312011.1"/>
    <property type="molecule type" value="Genomic_DNA"/>
</dbReference>
<evidence type="ECO:0000256" key="3">
    <source>
        <dbReference type="ARBA" id="ARBA00022771"/>
    </source>
</evidence>
<feature type="region of interest" description="Disordered" evidence="8">
    <location>
        <begin position="556"/>
        <end position="588"/>
    </location>
</feature>
<sequence>MECLTFTDNGNGMSHDTIHKMLSFGFSDKQAINGHVPVGMYGNGFKSGSMRLGKDALVFTKNGKTMSIGLLSQTFLEATKAENIVVPIVTFCQNRHILSCAASLDAILQHSLFRTERELMAELDAVMGKHGTRIIIWNLRKMSNGKMEFDFDTDKYDIRIPADVLDNSSEKYKKQERHEQSVPESDYSLRAYCSILYLKPRMLVILRGQKVKTQLISKSLAFIAKDNYKPSFLNNKSVRITFGYNTKSKEQYGILMYHKNRLIKAYERVGCQLKANNMGVGVVGVIECNFLKPTHNKQDFDYTDEYRIWLCCSPSRKTIYNLGIKLAEYWNEIRYKRTKDDPNNTVPVEDTEKRPDQNWVQCDECLKWRKLPDGINPASLPDKWYCRMNPDTQFRSCQVEEEPEDDDAQPTYDKTYKRQERYNKMRQEKTKQQVCITLSRDGHIAVQFQNVSCQVTSDFSLQQEEEKRKAEMQIMYSKIEKQLQQDHEVLKRQLRENNFQVTLPHQVSSPPATPPARNSGMPMITNVRSLSSEGASCTLFMFSWVYLVSTVGMAPTGSETKRTLPLESSSSEVKKPKTNGVHNGAVTAEPGDIDMDLVIVEDKSTPKPKTAFDLAKVKVERRSSTEQTGMHMECSSDAVPEAPTETPAAAPSTSPAPCGNRQSAETQTDVKPVLKQLDHLPGGVAIVGKPQGEGPASDSVARLQGELTQAQAQQDELMGLMHTTAKERDTYKDETHKLTCQVVDLEKEVQELTQKLMKKEVCHQATETDWQEVGGGVTPAPGSDSCQAGLGELQRDYEQLQKELQELRKKCDTLQATKSTCSDCSSPNDDDLVLQVDSLLRDLDRCGGERDEYKRKVEVLETEKARILSEREELKKAVDDLTCKMERQAENGACSSSTDGEPSPSAEDSWRLRSLRMSIGKLLVTFVPALDLEQVNYESDVIDEILDQVLDQVTLCSST</sequence>
<gene>
    <name evidence="10" type="primary">Morc3</name>
    <name evidence="10" type="ORF">GTO95_0000624</name>
</gene>
<evidence type="ECO:0000313" key="10">
    <source>
        <dbReference type="EMBL" id="MBN3312011.1"/>
    </source>
</evidence>
<organism evidence="10 11">
    <name type="scientific">Atractosteus spatula</name>
    <name type="common">Alligator gar</name>
    <name type="synonym">Lepisosteus spatula</name>
    <dbReference type="NCBI Taxonomy" id="7917"/>
    <lineage>
        <taxon>Eukaryota</taxon>
        <taxon>Metazoa</taxon>
        <taxon>Chordata</taxon>
        <taxon>Craniata</taxon>
        <taxon>Vertebrata</taxon>
        <taxon>Euteleostomi</taxon>
        <taxon>Actinopterygii</taxon>
        <taxon>Neopterygii</taxon>
        <taxon>Holostei</taxon>
        <taxon>Semionotiformes</taxon>
        <taxon>Lepisosteidae</taxon>
        <taxon>Atractosteus</taxon>
    </lineage>
</organism>
<evidence type="ECO:0000256" key="1">
    <source>
        <dbReference type="ARBA" id="ARBA00004123"/>
    </source>
</evidence>
<dbReference type="Gene3D" id="3.30.40.100">
    <property type="match status" value="1"/>
</dbReference>
<dbReference type="PANTHER" id="PTHR23336">
    <property type="entry name" value="ZINC FINGER CW-TYPE COILED-COIL DOMAIN PROTEIN 3"/>
    <property type="match status" value="1"/>
</dbReference>
<proteinExistence type="predicted"/>
<dbReference type="GO" id="GO:0016605">
    <property type="term" value="C:PML body"/>
    <property type="evidence" value="ECO:0007669"/>
    <property type="project" value="TreeGrafter"/>
</dbReference>
<keyword evidence="5 7" id="KW-0175">Coiled coil</keyword>
<dbReference type="Pfam" id="PF17942">
    <property type="entry name" value="Morc6_S5"/>
    <property type="match status" value="1"/>
</dbReference>
<dbReference type="InterPro" id="IPR011124">
    <property type="entry name" value="Znf_CW"/>
</dbReference>
<dbReference type="Pfam" id="PF13589">
    <property type="entry name" value="HATPase_c_3"/>
    <property type="match status" value="1"/>
</dbReference>
<dbReference type="PROSITE" id="PS51050">
    <property type="entry name" value="ZF_CW"/>
    <property type="match status" value="1"/>
</dbReference>
<comment type="caution">
    <text evidence="10">The sequence shown here is derived from an EMBL/GenBank/DDBJ whole genome shotgun (WGS) entry which is preliminary data.</text>
</comment>
<evidence type="ECO:0000256" key="4">
    <source>
        <dbReference type="ARBA" id="ARBA00022833"/>
    </source>
</evidence>
<dbReference type="Pfam" id="PF07496">
    <property type="entry name" value="zf-CW"/>
    <property type="match status" value="1"/>
</dbReference>
<dbReference type="AlphaFoldDB" id="A0A8J7T6W7"/>
<evidence type="ECO:0000256" key="5">
    <source>
        <dbReference type="ARBA" id="ARBA00023054"/>
    </source>
</evidence>
<reference evidence="10" key="1">
    <citation type="journal article" date="2021" name="Cell">
        <title>Tracing the genetic footprints of vertebrate landing in non-teleost ray-finned fishes.</title>
        <authorList>
            <person name="Bi X."/>
            <person name="Wang K."/>
            <person name="Yang L."/>
            <person name="Pan H."/>
            <person name="Jiang H."/>
            <person name="Wei Q."/>
            <person name="Fang M."/>
            <person name="Yu H."/>
            <person name="Zhu C."/>
            <person name="Cai Y."/>
            <person name="He Y."/>
            <person name="Gan X."/>
            <person name="Zeng H."/>
            <person name="Yu D."/>
            <person name="Zhu Y."/>
            <person name="Jiang H."/>
            <person name="Qiu Q."/>
            <person name="Yang H."/>
            <person name="Zhang Y.E."/>
            <person name="Wang W."/>
            <person name="Zhu M."/>
            <person name="He S."/>
            <person name="Zhang G."/>
        </authorList>
    </citation>
    <scope>NUCLEOTIDE SEQUENCE</scope>
    <source>
        <strain evidence="10">Allg_001</strain>
    </source>
</reference>
<comment type="subcellular location">
    <subcellularLocation>
        <location evidence="1">Nucleus</location>
    </subcellularLocation>
</comment>
<protein>
    <submittedName>
        <fullName evidence="10">MORC3 protein</fullName>
    </submittedName>
</protein>
<dbReference type="PANTHER" id="PTHR23336:SF17">
    <property type="entry name" value="MORC FAMILY CW-TYPE ZINC FINGER PROTEIN 3"/>
    <property type="match status" value="1"/>
</dbReference>
<evidence type="ECO:0000256" key="2">
    <source>
        <dbReference type="ARBA" id="ARBA00022723"/>
    </source>
</evidence>
<feature type="coiled-coil region" evidence="7">
    <location>
        <begin position="700"/>
        <end position="817"/>
    </location>
</feature>
<dbReference type="InterPro" id="IPR036890">
    <property type="entry name" value="HATPase_C_sf"/>
</dbReference>
<dbReference type="InterPro" id="IPR045261">
    <property type="entry name" value="MORC_ATPase"/>
</dbReference>
<accession>A0A8J7T6W7</accession>
<evidence type="ECO:0000256" key="7">
    <source>
        <dbReference type="SAM" id="Coils"/>
    </source>
</evidence>
<evidence type="ECO:0000256" key="6">
    <source>
        <dbReference type="ARBA" id="ARBA00023242"/>
    </source>
</evidence>
<feature type="domain" description="CW-type" evidence="9">
    <location>
        <begin position="353"/>
        <end position="405"/>
    </location>
</feature>
<feature type="compositionally biased region" description="Low complexity" evidence="8">
    <location>
        <begin position="640"/>
        <end position="657"/>
    </location>
</feature>
<dbReference type="GO" id="GO:0016887">
    <property type="term" value="F:ATP hydrolysis activity"/>
    <property type="evidence" value="ECO:0007669"/>
    <property type="project" value="InterPro"/>
</dbReference>
<keyword evidence="2" id="KW-0479">Metal-binding</keyword>
<evidence type="ECO:0000313" key="11">
    <source>
        <dbReference type="Proteomes" id="UP000736164"/>
    </source>
</evidence>
<keyword evidence="3" id="KW-0863">Zinc-finger</keyword>
<keyword evidence="6" id="KW-0539">Nucleus</keyword>
<evidence type="ECO:0000256" key="8">
    <source>
        <dbReference type="SAM" id="MobiDB-lite"/>
    </source>
</evidence>
<name>A0A8J7T6W7_ATRSP</name>
<dbReference type="Gene3D" id="1.10.287.510">
    <property type="entry name" value="Helix hairpin bin"/>
    <property type="match status" value="1"/>
</dbReference>
<feature type="region of interest" description="Disordered" evidence="8">
    <location>
        <begin position="889"/>
        <end position="909"/>
    </location>
</feature>
<dbReference type="Proteomes" id="UP000736164">
    <property type="component" value="Unassembled WGS sequence"/>
</dbReference>
<dbReference type="SUPFAM" id="SSF55874">
    <property type="entry name" value="ATPase domain of HSP90 chaperone/DNA topoisomerase II/histidine kinase"/>
    <property type="match status" value="1"/>
</dbReference>
<dbReference type="InterPro" id="IPR041006">
    <property type="entry name" value="Morc_S5"/>
</dbReference>
<dbReference type="Gene3D" id="3.30.565.10">
    <property type="entry name" value="Histidine kinase-like ATPase, C-terminal domain"/>
    <property type="match status" value="1"/>
</dbReference>
<feature type="non-terminal residue" evidence="10">
    <location>
        <position position="959"/>
    </location>
</feature>
<evidence type="ECO:0000259" key="9">
    <source>
        <dbReference type="PROSITE" id="PS51050"/>
    </source>
</evidence>
<feature type="non-terminal residue" evidence="10">
    <location>
        <position position="1"/>
    </location>
</feature>
<dbReference type="GO" id="GO:0008270">
    <property type="term" value="F:zinc ion binding"/>
    <property type="evidence" value="ECO:0007669"/>
    <property type="project" value="UniProtKB-KW"/>
</dbReference>